<evidence type="ECO:0000256" key="2">
    <source>
        <dbReference type="ARBA" id="ARBA00004742"/>
    </source>
</evidence>
<dbReference type="AlphaFoldDB" id="A0A1D7ZYS9"/>
<reference evidence="15 18" key="3">
    <citation type="submission" date="2020-04" db="EMBL/GenBank/DDBJ databases">
        <title>Novel strain L. Fermentum HFD1 producer antibacterial peptides.</title>
        <authorList>
            <person name="Ozhegov G.D."/>
            <person name="Pavlova A.S."/>
            <person name="Zhuravleva D.E."/>
            <person name="Gogoleva N.V."/>
            <person name="Shagimardanova E.I."/>
            <person name="Markelova M.I."/>
            <person name="Yarullina D.R."/>
            <person name="Kayumov A.R."/>
        </authorList>
    </citation>
    <scope>NUCLEOTIDE SEQUENCE [LARGE SCALE GENOMIC DNA]</scope>
    <source>
        <strain evidence="15 18">HFD1</strain>
    </source>
</reference>
<dbReference type="InterPro" id="IPR004642">
    <property type="entry name" value="Ser_deHydtase_asu"/>
</dbReference>
<dbReference type="PATRIC" id="fig|1613.112.peg.1615"/>
<evidence type="ECO:0000256" key="10">
    <source>
        <dbReference type="ARBA" id="ARBA00049406"/>
    </source>
</evidence>
<gene>
    <name evidence="13" type="primary">sdaA</name>
    <name evidence="15" type="synonym">sdhA</name>
    <name evidence="14" type="ORF">BUW47_00830</name>
    <name evidence="15" type="ORF">HCY95_00740</name>
    <name evidence="13" type="ORF">LACFE_CDS1543</name>
</gene>
<proteinExistence type="inferred from homology"/>
<comment type="similarity">
    <text evidence="3 11">Belongs to the iron-sulfur dependent L-serine dehydratase family.</text>
</comment>
<evidence type="ECO:0000256" key="8">
    <source>
        <dbReference type="ARBA" id="ARBA00023014"/>
    </source>
</evidence>
<organism evidence="13 16">
    <name type="scientific">Limosilactobacillus fermentum</name>
    <name type="common">Lactobacillus fermentum</name>
    <dbReference type="NCBI Taxonomy" id="1613"/>
    <lineage>
        <taxon>Bacteria</taxon>
        <taxon>Bacillati</taxon>
        <taxon>Bacillota</taxon>
        <taxon>Bacilli</taxon>
        <taxon>Lactobacillales</taxon>
        <taxon>Lactobacillaceae</taxon>
        <taxon>Limosilactobacillus</taxon>
    </lineage>
</organism>
<dbReference type="RefSeq" id="WP_003681986.1">
    <property type="nucleotide sequence ID" value="NZ_CABJBV010000015.1"/>
</dbReference>
<evidence type="ECO:0000256" key="6">
    <source>
        <dbReference type="ARBA" id="ARBA00022723"/>
    </source>
</evidence>
<evidence type="ECO:0000259" key="12">
    <source>
        <dbReference type="Pfam" id="PF03313"/>
    </source>
</evidence>
<reference evidence="14 17" key="2">
    <citation type="submission" date="2016-12" db="EMBL/GenBank/DDBJ databases">
        <title>Complete Genome Sequence of Lactobacillus fermentum Strain SNUV175, a Probiotic for Treatment of Bacterial Vaginosis.</title>
        <authorList>
            <person name="Lee S."/>
            <person name="You H.J."/>
            <person name="Kwon B."/>
            <person name="Ko G."/>
        </authorList>
    </citation>
    <scope>NUCLEOTIDE SEQUENCE [LARGE SCALE GENOMIC DNA]</scope>
    <source>
        <strain evidence="14 17">SNUV175</strain>
    </source>
</reference>
<keyword evidence="9 11" id="KW-0456">Lyase</keyword>
<evidence type="ECO:0000256" key="1">
    <source>
        <dbReference type="ARBA" id="ARBA00001966"/>
    </source>
</evidence>
<keyword evidence="4 11" id="KW-0312">Gluconeogenesis</keyword>
<dbReference type="EMBL" id="CP019030">
    <property type="protein sequence ID" value="APU45096.1"/>
    <property type="molecule type" value="Genomic_DNA"/>
</dbReference>
<sequence>MFKSIDELVTTATNQGLPLSEVIINQEILTSGKSREQIFQRMRNNLATMKAAVERGTSGQGVHSATGLTGGQAVKVKEYRQTHRTLSGDAMMAAVEGAIATNEVNAAMGVICATPTAGSSGTLPGILFALNDRLKLTEDQMLHFLFTAGGMGMIIANKASIAGASGGCQAEVGSASAMGAAAAVEIAGGTPVQSANALAIAMSNLLGLVCDPLAGLVEVPCVNRNATGAGNALIAADLALAGCTSLVPADEVIAAMDKIGRQMPVELRETGLGGLAGTPTGQQIKLRIFGKDLES</sequence>
<evidence type="ECO:0000256" key="7">
    <source>
        <dbReference type="ARBA" id="ARBA00023004"/>
    </source>
</evidence>
<dbReference type="EMBL" id="CP050919">
    <property type="protein sequence ID" value="QIX58304.1"/>
    <property type="molecule type" value="Genomic_DNA"/>
</dbReference>
<protein>
    <recommendedName>
        <fullName evidence="11">L-serine dehydratase</fullName>
        <ecNumber evidence="11">4.3.1.17</ecNumber>
    </recommendedName>
</protein>
<reference evidence="13 16" key="1">
    <citation type="submission" date="2016-09" db="EMBL/GenBank/DDBJ databases">
        <title>Genome Sequence of the Lactobacillus fermentum strain NCC2970 (CNCM I-5068).</title>
        <authorList>
            <person name="Barretto C."/>
            <person name="Ngom-Bru C."/>
            <person name="Genevaz A."/>
            <person name="Fournier C."/>
            <person name="Moine D."/>
            <person name="Kassam M."/>
            <person name="Iltis A."/>
            <person name="Sagory-Zalkind P."/>
            <person name="Faucherand G."/>
            <person name="Descombes P."/>
            <person name="Duboux S."/>
        </authorList>
    </citation>
    <scope>NUCLEOTIDE SEQUENCE [LARGE SCALE GENOMIC DNA]</scope>
    <source>
        <strain evidence="13 16">NCC2970</strain>
    </source>
</reference>
<dbReference type="GO" id="GO:0046872">
    <property type="term" value="F:metal ion binding"/>
    <property type="evidence" value="ECO:0007669"/>
    <property type="project" value="UniProtKB-KW"/>
</dbReference>
<dbReference type="PANTHER" id="PTHR30182">
    <property type="entry name" value="L-SERINE DEHYDRATASE"/>
    <property type="match status" value="1"/>
</dbReference>
<evidence type="ECO:0000313" key="14">
    <source>
        <dbReference type="EMBL" id="APU45096.1"/>
    </source>
</evidence>
<comment type="catalytic activity">
    <reaction evidence="10 11">
        <text>L-serine = pyruvate + NH4(+)</text>
        <dbReference type="Rhea" id="RHEA:19169"/>
        <dbReference type="ChEBI" id="CHEBI:15361"/>
        <dbReference type="ChEBI" id="CHEBI:28938"/>
        <dbReference type="ChEBI" id="CHEBI:33384"/>
        <dbReference type="EC" id="4.3.1.17"/>
    </reaction>
</comment>
<keyword evidence="8 11" id="KW-0411">Iron-sulfur</keyword>
<keyword evidence="5 11" id="KW-0004">4Fe-4S</keyword>
<dbReference type="GO" id="GO:0051539">
    <property type="term" value="F:4 iron, 4 sulfur cluster binding"/>
    <property type="evidence" value="ECO:0007669"/>
    <property type="project" value="UniProtKB-UniRule"/>
</dbReference>
<comment type="pathway">
    <text evidence="2">Carbohydrate biosynthesis; gluconeogenesis.</text>
</comment>
<evidence type="ECO:0000313" key="16">
    <source>
        <dbReference type="Proteomes" id="UP000094714"/>
    </source>
</evidence>
<dbReference type="EC" id="4.3.1.17" evidence="11"/>
<evidence type="ECO:0000313" key="18">
    <source>
        <dbReference type="Proteomes" id="UP000503169"/>
    </source>
</evidence>
<evidence type="ECO:0000256" key="3">
    <source>
        <dbReference type="ARBA" id="ARBA00008636"/>
    </source>
</evidence>
<evidence type="ECO:0000313" key="15">
    <source>
        <dbReference type="EMBL" id="QIX58304.1"/>
    </source>
</evidence>
<dbReference type="Pfam" id="PF03313">
    <property type="entry name" value="SDH_alpha"/>
    <property type="match status" value="1"/>
</dbReference>
<accession>A0A1D7ZYS9</accession>
<dbReference type="EMBL" id="CP017151">
    <property type="protein sequence ID" value="AOR74991.1"/>
    <property type="molecule type" value="Genomic_DNA"/>
</dbReference>
<dbReference type="GO" id="GO:0003941">
    <property type="term" value="F:L-serine ammonia-lyase activity"/>
    <property type="evidence" value="ECO:0007669"/>
    <property type="project" value="UniProtKB-UniRule"/>
</dbReference>
<keyword evidence="7 11" id="KW-0408">Iron</keyword>
<name>A0A1D7ZYS9_LIMFE</name>
<evidence type="ECO:0000313" key="17">
    <source>
        <dbReference type="Proteomes" id="UP000185427"/>
    </source>
</evidence>
<comment type="cofactor">
    <cofactor evidence="1 11">
        <name>[4Fe-4S] cluster</name>
        <dbReference type="ChEBI" id="CHEBI:49883"/>
    </cofactor>
</comment>
<dbReference type="Proteomes" id="UP000185427">
    <property type="component" value="Chromosome"/>
</dbReference>
<evidence type="ECO:0000313" key="13">
    <source>
        <dbReference type="EMBL" id="AOR74991.1"/>
    </source>
</evidence>
<dbReference type="InterPro" id="IPR051318">
    <property type="entry name" value="Fe-S_L-Ser"/>
</dbReference>
<evidence type="ECO:0000256" key="9">
    <source>
        <dbReference type="ARBA" id="ARBA00023239"/>
    </source>
</evidence>
<dbReference type="InterPro" id="IPR005130">
    <property type="entry name" value="Ser_deHydtase-like_asu"/>
</dbReference>
<evidence type="ECO:0000256" key="5">
    <source>
        <dbReference type="ARBA" id="ARBA00022485"/>
    </source>
</evidence>
<dbReference type="OrthoDB" id="9805537at2"/>
<dbReference type="NCBIfam" id="TIGR00718">
    <property type="entry name" value="sda_alpha"/>
    <property type="match status" value="1"/>
</dbReference>
<keyword evidence="6 11" id="KW-0479">Metal-binding</keyword>
<feature type="domain" description="Serine dehydratase-like alpha subunit" evidence="12">
    <location>
        <begin position="15"/>
        <end position="276"/>
    </location>
</feature>
<evidence type="ECO:0000256" key="4">
    <source>
        <dbReference type="ARBA" id="ARBA00022432"/>
    </source>
</evidence>
<dbReference type="GO" id="GO:0006094">
    <property type="term" value="P:gluconeogenesis"/>
    <property type="evidence" value="ECO:0007669"/>
    <property type="project" value="UniProtKB-KW"/>
</dbReference>
<evidence type="ECO:0000256" key="11">
    <source>
        <dbReference type="RuleBase" id="RU366059"/>
    </source>
</evidence>
<dbReference type="PANTHER" id="PTHR30182:SF1">
    <property type="entry name" value="L-SERINE DEHYDRATASE 1"/>
    <property type="match status" value="1"/>
</dbReference>
<dbReference type="Proteomes" id="UP000503169">
    <property type="component" value="Chromosome"/>
</dbReference>
<dbReference type="Proteomes" id="UP000094714">
    <property type="component" value="Chromosome"/>
</dbReference>